<dbReference type="Proteomes" id="UP000713880">
    <property type="component" value="Unassembled WGS sequence"/>
</dbReference>
<reference evidence="3" key="1">
    <citation type="submission" date="2020-08" db="EMBL/GenBank/DDBJ databases">
        <authorList>
            <person name="Cejkova D."/>
            <person name="Kubasova T."/>
            <person name="Jahodarova E."/>
            <person name="Rychlik I."/>
        </authorList>
    </citation>
    <scope>NUCLEOTIDE SEQUENCE</scope>
    <source>
        <strain evidence="3">An420c</strain>
    </source>
</reference>
<evidence type="ECO:0000313" key="4">
    <source>
        <dbReference type="Proteomes" id="UP000713880"/>
    </source>
</evidence>
<evidence type="ECO:0000256" key="1">
    <source>
        <dbReference type="ARBA" id="ARBA00022676"/>
    </source>
</evidence>
<proteinExistence type="predicted"/>
<dbReference type="GO" id="GO:0016758">
    <property type="term" value="F:hexosyltransferase activity"/>
    <property type="evidence" value="ECO:0007669"/>
    <property type="project" value="TreeGrafter"/>
</dbReference>
<gene>
    <name evidence="3" type="ORF">H6A13_09480</name>
</gene>
<comment type="caution">
    <text evidence="3">The sequence shown here is derived from an EMBL/GenBank/DDBJ whole genome shotgun (WGS) entry which is preliminary data.</text>
</comment>
<evidence type="ECO:0000256" key="2">
    <source>
        <dbReference type="ARBA" id="ARBA00022679"/>
    </source>
</evidence>
<keyword evidence="1" id="KW-0328">Glycosyltransferase</keyword>
<dbReference type="AlphaFoldDB" id="A0A939BC91"/>
<dbReference type="EMBL" id="JACJLV010000031">
    <property type="protein sequence ID" value="MBM6827319.1"/>
    <property type="molecule type" value="Genomic_DNA"/>
</dbReference>
<dbReference type="RefSeq" id="WP_204909339.1">
    <property type="nucleotide sequence ID" value="NZ_JACJLV010000031.1"/>
</dbReference>
<dbReference type="InterPro" id="IPR004629">
    <property type="entry name" value="WecG_TagA_CpsF"/>
</dbReference>
<evidence type="ECO:0000313" key="3">
    <source>
        <dbReference type="EMBL" id="MBM6827319.1"/>
    </source>
</evidence>
<protein>
    <submittedName>
        <fullName evidence="3">WecB/TagA/CpsF family glycosyltransferase</fullName>
    </submittedName>
</protein>
<sequence>MDQRIDVLGIDIDSCTAKEALRKTIGYMDFVPISTVEMLTVDGLMQMGESPEIKEEVCKFDLVMAGDKTLLEAADITEHKILQETQDQVFLKLFLRYLHKNHKRVYLLVESEEEGQRFFDYLQRYYEGVQVIGLAKVSAANRADDMLVNAMNGGEIDCIIAALSAPLQEDFIIKNKNLLDVRIFLGIGKTTLPVCRNGFLTGKIGQFLVKSIFKREIEKSRQK</sequence>
<keyword evidence="2" id="KW-0808">Transferase</keyword>
<dbReference type="Pfam" id="PF03808">
    <property type="entry name" value="Glyco_tran_WecG"/>
    <property type="match status" value="1"/>
</dbReference>
<keyword evidence="4" id="KW-1185">Reference proteome</keyword>
<dbReference type="PANTHER" id="PTHR34136:SF1">
    <property type="entry name" value="UDP-N-ACETYL-D-MANNOSAMINURONIC ACID TRANSFERASE"/>
    <property type="match status" value="1"/>
</dbReference>
<reference evidence="3" key="2">
    <citation type="journal article" date="2021" name="Sci. Rep.">
        <title>The distribution of antibiotic resistance genes in chicken gut microbiota commensals.</title>
        <authorList>
            <person name="Juricova H."/>
            <person name="Matiasovicova J."/>
            <person name="Kubasova T."/>
            <person name="Cejkova D."/>
            <person name="Rychlik I."/>
        </authorList>
    </citation>
    <scope>NUCLEOTIDE SEQUENCE</scope>
    <source>
        <strain evidence="3">An420c</strain>
    </source>
</reference>
<name>A0A939BC91_9CLOT</name>
<organism evidence="3 4">
    <name type="scientific">Mordavella massiliensis</name>
    <dbReference type="NCBI Taxonomy" id="1871024"/>
    <lineage>
        <taxon>Bacteria</taxon>
        <taxon>Bacillati</taxon>
        <taxon>Bacillota</taxon>
        <taxon>Clostridia</taxon>
        <taxon>Eubacteriales</taxon>
        <taxon>Clostridiaceae</taxon>
        <taxon>Mordavella</taxon>
    </lineage>
</organism>
<accession>A0A939BC91</accession>
<dbReference type="PANTHER" id="PTHR34136">
    <property type="match status" value="1"/>
</dbReference>